<accession>A0A1R1S191</accession>
<accession>A0A1R1QWQ8</accession>
<dbReference type="PANTHER" id="PTHR43582:SF2">
    <property type="entry name" value="LINEARMYCIN RESISTANCE ATP-BINDING PROTEIN LNRL"/>
    <property type="match status" value="1"/>
</dbReference>
<dbReference type="InterPro" id="IPR003593">
    <property type="entry name" value="AAA+_ATPase"/>
</dbReference>
<dbReference type="OrthoDB" id="9804819at2"/>
<dbReference type="Pfam" id="PF00005">
    <property type="entry name" value="ABC_tran"/>
    <property type="match status" value="1"/>
</dbReference>
<gene>
    <name evidence="4" type="ORF">BW143_03345</name>
</gene>
<dbReference type="EMBL" id="MTJL01000005">
    <property type="protein sequence ID" value="OMI09089.1"/>
    <property type="molecule type" value="Genomic_DNA"/>
</dbReference>
<evidence type="ECO:0000259" key="3">
    <source>
        <dbReference type="PROSITE" id="PS50893"/>
    </source>
</evidence>
<dbReference type="InterPro" id="IPR017871">
    <property type="entry name" value="ABC_transporter-like_CS"/>
</dbReference>
<evidence type="ECO:0000256" key="2">
    <source>
        <dbReference type="ARBA" id="ARBA00022840"/>
    </source>
</evidence>
<dbReference type="SMART" id="SM00382">
    <property type="entry name" value="AAA"/>
    <property type="match status" value="1"/>
</dbReference>
<proteinExistence type="predicted"/>
<organism evidence="4 5">
    <name type="scientific">Bacillus swezeyi</name>
    <dbReference type="NCBI Taxonomy" id="1925020"/>
    <lineage>
        <taxon>Bacteria</taxon>
        <taxon>Bacillati</taxon>
        <taxon>Bacillota</taxon>
        <taxon>Bacilli</taxon>
        <taxon>Bacillales</taxon>
        <taxon>Bacillaceae</taxon>
        <taxon>Bacillus</taxon>
    </lineage>
</organism>
<dbReference type="SUPFAM" id="SSF52540">
    <property type="entry name" value="P-loop containing nucleoside triphosphate hydrolases"/>
    <property type="match status" value="1"/>
</dbReference>
<dbReference type="RefSeq" id="WP_076759461.1">
    <property type="nucleotide sequence ID" value="NZ_JARMMH010000011.1"/>
</dbReference>
<dbReference type="AlphaFoldDB" id="A0A1R1QWQ8"/>
<dbReference type="Gene3D" id="3.40.50.300">
    <property type="entry name" value="P-loop containing nucleotide triphosphate hydrolases"/>
    <property type="match status" value="1"/>
</dbReference>
<keyword evidence="1" id="KW-0547">Nucleotide-binding</keyword>
<keyword evidence="5" id="KW-1185">Reference proteome</keyword>
<feature type="domain" description="ABC transporter" evidence="3">
    <location>
        <begin position="4"/>
        <end position="234"/>
    </location>
</feature>
<reference evidence="4 5" key="1">
    <citation type="submission" date="2017-01" db="EMBL/GenBank/DDBJ databases">
        <title>Bacillus phylogenomics.</title>
        <authorList>
            <person name="Dunlap C."/>
        </authorList>
    </citation>
    <scope>NUCLEOTIDE SEQUENCE [LARGE SCALE GENOMIC DNA]</scope>
    <source>
        <strain evidence="4 5">NRRL B-41282</strain>
    </source>
</reference>
<protein>
    <submittedName>
        <fullName evidence="4">Export ABC transporter ATP-binding protein</fullName>
    </submittedName>
</protein>
<sequence length="311" mass="34457">MNVLEIKNLTKKFGDFVAVDNISLSIAEGEIFGFLGANGAGKSTTINMISSLLRSNEGEIDILGKNIAENRKYTKMNIGIVPQDLAIYEDLTAYENVKFFAGLYGLRGSQLHERVKEALRFVGLSDKQKSFPKNFSGGMKRRLNIACAIAHRPKLIIMDEPTVGIDPHSRNYILESVKKLNAMGCTMIYTSHYMEEVEEICSRIAIIDHGKIIAEGTKKQLKAIITNTKDIWIAVKSAENIDLGELKTISGVEAVLLEENLIKINSAAGVNNLNQIIEQLMAEGVEIRSLEEKAPNLETVFLTLTGRNLRD</sequence>
<dbReference type="InterPro" id="IPR003439">
    <property type="entry name" value="ABC_transporter-like_ATP-bd"/>
</dbReference>
<dbReference type="Proteomes" id="UP000187367">
    <property type="component" value="Unassembled WGS sequence"/>
</dbReference>
<dbReference type="PROSITE" id="PS00211">
    <property type="entry name" value="ABC_TRANSPORTER_1"/>
    <property type="match status" value="1"/>
</dbReference>
<dbReference type="InterPro" id="IPR027417">
    <property type="entry name" value="P-loop_NTPase"/>
</dbReference>
<evidence type="ECO:0000313" key="4">
    <source>
        <dbReference type="EMBL" id="OMI09089.1"/>
    </source>
</evidence>
<dbReference type="PANTHER" id="PTHR43582">
    <property type="entry name" value="LINEARMYCIN RESISTANCE ATP-BINDING PROTEIN LNRL"/>
    <property type="match status" value="1"/>
</dbReference>
<evidence type="ECO:0000313" key="5">
    <source>
        <dbReference type="Proteomes" id="UP000187367"/>
    </source>
</evidence>
<dbReference type="GO" id="GO:0016887">
    <property type="term" value="F:ATP hydrolysis activity"/>
    <property type="evidence" value="ECO:0007669"/>
    <property type="project" value="InterPro"/>
</dbReference>
<dbReference type="GO" id="GO:0005524">
    <property type="term" value="F:ATP binding"/>
    <property type="evidence" value="ECO:0007669"/>
    <property type="project" value="UniProtKB-KW"/>
</dbReference>
<dbReference type="PROSITE" id="PS50893">
    <property type="entry name" value="ABC_TRANSPORTER_2"/>
    <property type="match status" value="1"/>
</dbReference>
<keyword evidence="2 4" id="KW-0067">ATP-binding</keyword>
<evidence type="ECO:0000256" key="1">
    <source>
        <dbReference type="ARBA" id="ARBA00022741"/>
    </source>
</evidence>
<comment type="caution">
    <text evidence="4">The sequence shown here is derived from an EMBL/GenBank/DDBJ whole genome shotgun (WGS) entry which is preliminary data.</text>
</comment>
<name>A0A1R1QWQ8_9BACI</name>